<feature type="domain" description="PARP catalytic" evidence="8">
    <location>
        <begin position="691"/>
        <end position="883"/>
    </location>
</feature>
<feature type="domain" description="C3H1-type" evidence="6">
    <location>
        <begin position="363"/>
        <end position="386"/>
    </location>
</feature>
<feature type="compositionally biased region" description="Gly residues" evidence="5">
    <location>
        <begin position="74"/>
        <end position="100"/>
    </location>
</feature>
<dbReference type="InterPro" id="IPR037197">
    <property type="entry name" value="WWE_dom_sf"/>
</dbReference>
<dbReference type="Pfam" id="PF02825">
    <property type="entry name" value="WWE"/>
    <property type="match status" value="1"/>
</dbReference>
<dbReference type="PANTHER" id="PTHR45740:SF2">
    <property type="entry name" value="POLY [ADP-RIBOSE] POLYMERASE"/>
    <property type="match status" value="1"/>
</dbReference>
<keyword evidence="2" id="KW-0539">Nucleus</keyword>
<sequence>MGGRGRGRGRGGRTNTSNDEAASSATIKELNQAAKDIQRMLGDLSLDPGSSSHKPRGGKSGGSRGSNSMMDLSMGGGGYDKRGSGSGRGRGKGRGQGQGGSQQQPTRGGGKGRNNFQPSQQNYNPGYRRDAPNCTSFHSRSFDPREGGYAPPPPSYDETMRYNPLAPPLQPVPLFTRPSPPHKYGEKYPNSPPRSGYQGSSVPELVKALTLFNGQWATSDMLCKQLQWDEEKLSRVVYSRQDIFASMRQRDGMTVELVPNLRLCSNHVSEGGCVDRTSCSSLHFCRKYLTGYCDSQPCPYGHKFDTNHNTAILSKLYLDFLSHRELIDIIKKIVKGNEPPNICGYYNTIDGCRKNDGCRFLHICKDHVISGGNCPNGKCPYNHRTDTKQCKGFLLHYGISINESPRDILLNLRSSLQNLNKPLPQDGTHNSCSSSNEKQGNFKQDEANNREKRPRPATIRSTDINGDVEIPEICIYSVNDRCTNEKKGCKYLHAKSLFHWQCEKKKKWYNLRIYQSKCIETAYREVAKEGVTIPPLDAGKIESRNQKILDLLGTDSWKADFQRMSIRNPSGSELKIRRISTASSVVSSLPQATVYNWYFGDENDSWIPYGQVDSLGKQQYVCNITSADIEKQYMKDSTQPMIISSAQYKYQLDFQQMTQTNLTTHKMRKVRRRPAMLSYQKTGMDRNDDKLPKHWRPMQADQTHVLIELDKGTQEYQDVVGRVRLTLPRVTISSVKRLQNQYLWRLMQYKKADLLRSYSNYQLNVQKLFHGTNMNLIDGICKENIDGRKCLNKMQIYGKGTYFSNSAATARSHCSSDGYGSFLLLAEVIIGEVTSGNSNLSRPPPNPVTGALFDTTVDNITTPTIFVKYEKEEYYPEYVVELY</sequence>
<dbReference type="Pfam" id="PF00644">
    <property type="entry name" value="PARP"/>
    <property type="match status" value="1"/>
</dbReference>
<dbReference type="AlphaFoldDB" id="A0AAE1KHB6"/>
<feature type="region of interest" description="Disordered" evidence="5">
    <location>
        <begin position="1"/>
        <end position="199"/>
    </location>
</feature>
<dbReference type="InterPro" id="IPR018123">
    <property type="entry name" value="WWE-dom_subgr"/>
</dbReference>
<dbReference type="GO" id="GO:0003950">
    <property type="term" value="F:NAD+ poly-ADP-ribosyltransferase activity"/>
    <property type="evidence" value="ECO:0007669"/>
    <property type="project" value="InterPro"/>
</dbReference>
<dbReference type="Gene3D" id="3.90.228.10">
    <property type="match status" value="1"/>
</dbReference>
<dbReference type="InterPro" id="IPR000571">
    <property type="entry name" value="Znf_CCCH"/>
</dbReference>
<feature type="region of interest" description="Disordered" evidence="5">
    <location>
        <begin position="420"/>
        <end position="461"/>
    </location>
</feature>
<dbReference type="SUPFAM" id="SSF117839">
    <property type="entry name" value="WWE domain"/>
    <property type="match status" value="1"/>
</dbReference>
<protein>
    <recommendedName>
        <fullName evidence="11">Poly [ADP-ribose] polymerase 12</fullName>
    </recommendedName>
</protein>
<dbReference type="Gene3D" id="3.30.1370.210">
    <property type="match status" value="1"/>
</dbReference>
<gene>
    <name evidence="9" type="ORF">Pcinc_022290</name>
</gene>
<feature type="compositionally biased region" description="Polar residues" evidence="5">
    <location>
        <begin position="114"/>
        <end position="124"/>
    </location>
</feature>
<dbReference type="InterPro" id="IPR051712">
    <property type="entry name" value="ARTD-AVP"/>
</dbReference>
<evidence type="ECO:0000256" key="5">
    <source>
        <dbReference type="SAM" id="MobiDB-lite"/>
    </source>
</evidence>
<dbReference type="Gene3D" id="3.30.720.50">
    <property type="match status" value="1"/>
</dbReference>
<comment type="similarity">
    <text evidence="3">Belongs to the ARTD/PARP family.</text>
</comment>
<evidence type="ECO:0008006" key="11">
    <source>
        <dbReference type="Google" id="ProtNLM"/>
    </source>
</evidence>
<feature type="compositionally biased region" description="Polar residues" evidence="5">
    <location>
        <begin position="427"/>
        <end position="442"/>
    </location>
</feature>
<comment type="caution">
    <text evidence="9">The sequence shown here is derived from an EMBL/GenBank/DDBJ whole genome shotgun (WGS) entry which is preliminary data.</text>
</comment>
<proteinExistence type="inferred from homology"/>
<dbReference type="InterPro" id="IPR004170">
    <property type="entry name" value="WWE_dom"/>
</dbReference>
<dbReference type="SMART" id="SM00678">
    <property type="entry name" value="WWE"/>
    <property type="match status" value="1"/>
</dbReference>
<dbReference type="GO" id="GO:0005634">
    <property type="term" value="C:nucleus"/>
    <property type="evidence" value="ECO:0007669"/>
    <property type="project" value="UniProtKB-SubCell"/>
</dbReference>
<feature type="domain" description="C3H1-type" evidence="6">
    <location>
        <begin position="337"/>
        <end position="362"/>
    </location>
</feature>
<evidence type="ECO:0000256" key="3">
    <source>
        <dbReference type="ARBA" id="ARBA00024347"/>
    </source>
</evidence>
<comment type="subcellular location">
    <subcellularLocation>
        <location evidence="1">Nucleus</location>
    </subcellularLocation>
</comment>
<keyword evidence="4" id="KW-0862">Zinc</keyword>
<dbReference type="PROSITE" id="PS50103">
    <property type="entry name" value="ZF_C3H1"/>
    <property type="match status" value="2"/>
</dbReference>
<evidence type="ECO:0000256" key="4">
    <source>
        <dbReference type="PROSITE-ProRule" id="PRU00723"/>
    </source>
</evidence>
<evidence type="ECO:0000313" key="10">
    <source>
        <dbReference type="Proteomes" id="UP001286313"/>
    </source>
</evidence>
<dbReference type="EMBL" id="JAWQEG010002336">
    <property type="protein sequence ID" value="KAK3872648.1"/>
    <property type="molecule type" value="Genomic_DNA"/>
</dbReference>
<dbReference type="GO" id="GO:0008270">
    <property type="term" value="F:zinc ion binding"/>
    <property type="evidence" value="ECO:0007669"/>
    <property type="project" value="UniProtKB-KW"/>
</dbReference>
<accession>A0AAE1KHB6</accession>
<feature type="compositionally biased region" description="Basic residues" evidence="5">
    <location>
        <begin position="1"/>
        <end position="11"/>
    </location>
</feature>
<reference evidence="9" key="1">
    <citation type="submission" date="2023-10" db="EMBL/GenBank/DDBJ databases">
        <title>Genome assemblies of two species of porcelain crab, Petrolisthes cinctipes and Petrolisthes manimaculis (Anomura: Porcellanidae).</title>
        <authorList>
            <person name="Angst P."/>
        </authorList>
    </citation>
    <scope>NUCLEOTIDE SEQUENCE</scope>
    <source>
        <strain evidence="9">PB745_01</strain>
        <tissue evidence="9">Gill</tissue>
    </source>
</reference>
<evidence type="ECO:0000313" key="9">
    <source>
        <dbReference type="EMBL" id="KAK3872648.1"/>
    </source>
</evidence>
<dbReference type="SUPFAM" id="SSF56399">
    <property type="entry name" value="ADP-ribosylation"/>
    <property type="match status" value="1"/>
</dbReference>
<feature type="domain" description="WWE" evidence="7">
    <location>
        <begin position="583"/>
        <end position="672"/>
    </location>
</feature>
<name>A0AAE1KHB6_PETCI</name>
<keyword evidence="10" id="KW-1185">Reference proteome</keyword>
<evidence type="ECO:0000259" key="6">
    <source>
        <dbReference type="PROSITE" id="PS50103"/>
    </source>
</evidence>
<feature type="compositionally biased region" description="Low complexity" evidence="5">
    <location>
        <begin position="41"/>
        <end position="52"/>
    </location>
</feature>
<evidence type="ECO:0000259" key="8">
    <source>
        <dbReference type="PROSITE" id="PS51059"/>
    </source>
</evidence>
<dbReference type="PROSITE" id="PS51059">
    <property type="entry name" value="PARP_CATALYTIC"/>
    <property type="match status" value="1"/>
</dbReference>
<evidence type="ECO:0000256" key="2">
    <source>
        <dbReference type="ARBA" id="ARBA00023242"/>
    </source>
</evidence>
<feature type="compositionally biased region" description="Polar residues" evidence="5">
    <location>
        <begin position="14"/>
        <end position="26"/>
    </location>
</feature>
<keyword evidence="4" id="KW-0863">Zinc-finger</keyword>
<keyword evidence="4" id="KW-0479">Metal-binding</keyword>
<dbReference type="PANTHER" id="PTHR45740">
    <property type="entry name" value="POLY [ADP-RIBOSE] POLYMERASE"/>
    <property type="match status" value="1"/>
</dbReference>
<organism evidence="9 10">
    <name type="scientific">Petrolisthes cinctipes</name>
    <name type="common">Flat porcelain crab</name>
    <dbReference type="NCBI Taxonomy" id="88211"/>
    <lineage>
        <taxon>Eukaryota</taxon>
        <taxon>Metazoa</taxon>
        <taxon>Ecdysozoa</taxon>
        <taxon>Arthropoda</taxon>
        <taxon>Crustacea</taxon>
        <taxon>Multicrustacea</taxon>
        <taxon>Malacostraca</taxon>
        <taxon>Eumalacostraca</taxon>
        <taxon>Eucarida</taxon>
        <taxon>Decapoda</taxon>
        <taxon>Pleocyemata</taxon>
        <taxon>Anomura</taxon>
        <taxon>Galatheoidea</taxon>
        <taxon>Porcellanidae</taxon>
        <taxon>Petrolisthes</taxon>
    </lineage>
</organism>
<dbReference type="PROSITE" id="PS50918">
    <property type="entry name" value="WWE"/>
    <property type="match status" value="1"/>
</dbReference>
<feature type="zinc finger region" description="C3H1-type" evidence="4">
    <location>
        <begin position="363"/>
        <end position="386"/>
    </location>
</feature>
<evidence type="ECO:0000256" key="1">
    <source>
        <dbReference type="ARBA" id="ARBA00004123"/>
    </source>
</evidence>
<feature type="zinc finger region" description="C3H1-type" evidence="4">
    <location>
        <begin position="337"/>
        <end position="362"/>
    </location>
</feature>
<evidence type="ECO:0000259" key="7">
    <source>
        <dbReference type="PROSITE" id="PS50918"/>
    </source>
</evidence>
<dbReference type="Proteomes" id="UP001286313">
    <property type="component" value="Unassembled WGS sequence"/>
</dbReference>
<dbReference type="GO" id="GO:1990404">
    <property type="term" value="F:NAD+-protein mono-ADP-ribosyltransferase activity"/>
    <property type="evidence" value="ECO:0007669"/>
    <property type="project" value="TreeGrafter"/>
</dbReference>
<dbReference type="InterPro" id="IPR012317">
    <property type="entry name" value="Poly(ADP-ribose)pol_cat_dom"/>
</dbReference>